<comment type="similarity">
    <text evidence="1 2">Belongs to the VPS16 family.</text>
</comment>
<evidence type="ECO:0000259" key="4">
    <source>
        <dbReference type="Pfam" id="PF04841"/>
    </source>
</evidence>
<dbReference type="PANTHER" id="PTHR12811:SF0">
    <property type="entry name" value="VACUOLAR PROTEIN SORTING-ASSOCIATED PROTEIN 16 HOMOLOG"/>
    <property type="match status" value="1"/>
</dbReference>
<dbReference type="InterPro" id="IPR006925">
    <property type="entry name" value="Vps16_C"/>
</dbReference>
<evidence type="ECO:0000259" key="3">
    <source>
        <dbReference type="Pfam" id="PF04840"/>
    </source>
</evidence>
<feature type="domain" description="Vps16 N-terminal" evidence="4">
    <location>
        <begin position="5"/>
        <end position="380"/>
    </location>
</feature>
<dbReference type="Proteomes" id="UP000644660">
    <property type="component" value="Unassembled WGS sequence"/>
</dbReference>
<dbReference type="OrthoDB" id="1792at2759"/>
<dbReference type="GO" id="GO:0003779">
    <property type="term" value="F:actin binding"/>
    <property type="evidence" value="ECO:0007669"/>
    <property type="project" value="TreeGrafter"/>
</dbReference>
<dbReference type="GO" id="GO:0042144">
    <property type="term" value="P:vacuole fusion, non-autophagic"/>
    <property type="evidence" value="ECO:0007669"/>
    <property type="project" value="TreeGrafter"/>
</dbReference>
<keyword evidence="2" id="KW-0653">Protein transport</keyword>
<evidence type="ECO:0000256" key="2">
    <source>
        <dbReference type="PIRNR" id="PIRNR007949"/>
    </source>
</evidence>
<dbReference type="InterPro" id="IPR011044">
    <property type="entry name" value="Quino_amine_DH_bsu"/>
</dbReference>
<dbReference type="InterPro" id="IPR038132">
    <property type="entry name" value="Vps16_C_sf"/>
</dbReference>
<dbReference type="EMBL" id="CAEFZW010000010">
    <property type="protein sequence ID" value="CAB4256626.1"/>
    <property type="molecule type" value="Genomic_DNA"/>
</dbReference>
<dbReference type="AlphaFoldDB" id="A0A8H2VJL8"/>
<dbReference type="InterPro" id="IPR006926">
    <property type="entry name" value="Vps16_N"/>
</dbReference>
<dbReference type="GO" id="GO:0006886">
    <property type="term" value="P:intracellular protein transport"/>
    <property type="evidence" value="ECO:0007669"/>
    <property type="project" value="InterPro"/>
</dbReference>
<dbReference type="RefSeq" id="XP_041408470.1">
    <property type="nucleotide sequence ID" value="XM_041552536.1"/>
</dbReference>
<dbReference type="GO" id="GO:0005768">
    <property type="term" value="C:endosome"/>
    <property type="evidence" value="ECO:0007669"/>
    <property type="project" value="UniProtKB-ARBA"/>
</dbReference>
<comment type="function">
    <text evidence="2">Essential for vacuolar protein sorting. Required for vacuole biogenesis, stability and to maintain vacuole morphology.</text>
</comment>
<dbReference type="Pfam" id="PF04841">
    <property type="entry name" value="Vps16_N"/>
    <property type="match status" value="1"/>
</dbReference>
<sequence>MAPNPSLSWERLQNVFYRSRKLHSLQWSSKKDLRYAVSRTFIAIETDTAIQIFNYIGRLLTEIDINVFDVINSFHFDRIDQRTLIIMGLQTCKIVKNWAPLEIKTINLPSEIDDTLWDVKGNVYITKENKDILYLDMEKEKFKLLIRNDEKFNILTKKHWYCNGHIVLILDTESVYQLNVLSRRLTKFQENNEWHQVTISNDGFICLYNAKYNKLEIFKDSGSLLLQHALDLPPKDIKWCGDDSIACTFNDTVKLYGPDGEYVSFWYPSNIFCVETELDGLKVFTDTEIYLISKVPRYTADIYCMGSTEAGSMLLDAWRVLSTHTARAIDYLKDFDLVNGINDCIAAAQEEMNTQAQKELLNAASFGKSMLAYNEFDSNIFVQACDNIKLLNIFRDLGLFLTYFEYQSMGFEAIIKIMLLCHKFYESLKICKEFKRYELMVSVVQYWSETKIKLSQDIDDDNLFNIINKQLVTVDVQDKITAARLSQVSFNEGRFVLARRFAIIEKSAEMKILSLINLDDYMLATKESLNTSCPEFIVAVLLLLKNTVTNLQFMKILVMILPNNSVYLYFQRNNFEFLFDIYRQTDKYTELAHVIFLFNRKLVAPFLPQIKDLYSSVVDDALLKQDTEYLKRNENLLEFQEELTHTLGFEFTGLTVVQTLERLISMKQDKKIKAFVKKFKINDRKYYHVTCRTLINEKRFDSLYEFATQKKSPIGYQPFFKYLTNSGKTKESAKYVPMITEMSYKEKVKTLYEIKGYYELAQLFTKEKNILALKELYQQVPVNEPQLRSFITETISKM</sequence>
<keyword evidence="2" id="KW-0813">Transport</keyword>
<proteinExistence type="inferred from homology"/>
<accession>A0A8H2VJL8</accession>
<dbReference type="InterPro" id="IPR016534">
    <property type="entry name" value="VPS16"/>
</dbReference>
<name>A0A8H2VJL8_9SACH</name>
<feature type="domain" description="Vps16 C-terminal" evidence="3">
    <location>
        <begin position="485"/>
        <end position="788"/>
    </location>
</feature>
<organism evidence="5 6">
    <name type="scientific">Maudiozyma barnettii</name>
    <dbReference type="NCBI Taxonomy" id="61262"/>
    <lineage>
        <taxon>Eukaryota</taxon>
        <taxon>Fungi</taxon>
        <taxon>Dikarya</taxon>
        <taxon>Ascomycota</taxon>
        <taxon>Saccharomycotina</taxon>
        <taxon>Saccharomycetes</taxon>
        <taxon>Saccharomycetales</taxon>
        <taxon>Saccharomycetaceae</taxon>
        <taxon>Maudiozyma</taxon>
    </lineage>
</organism>
<comment type="caution">
    <text evidence="5">The sequence shown here is derived from an EMBL/GenBank/DDBJ whole genome shotgun (WGS) entry which is preliminary data.</text>
</comment>
<dbReference type="PIRSF" id="PIRSF007949">
    <property type="entry name" value="VPS16"/>
    <property type="match status" value="1"/>
</dbReference>
<dbReference type="Pfam" id="PF04840">
    <property type="entry name" value="Vps16_C"/>
    <property type="match status" value="1"/>
</dbReference>
<dbReference type="GeneID" id="64859715"/>
<dbReference type="PANTHER" id="PTHR12811">
    <property type="entry name" value="VACUOLAR PROTEIN SORTING VPS16"/>
    <property type="match status" value="1"/>
</dbReference>
<protein>
    <recommendedName>
        <fullName evidence="2">Probable vacuolar protein sorting-associated protein 16 homolog</fullName>
    </recommendedName>
</protein>
<dbReference type="SUPFAM" id="SSF50969">
    <property type="entry name" value="YVTN repeat-like/Quinoprotein amine dehydrogenase"/>
    <property type="match status" value="1"/>
</dbReference>
<dbReference type="GO" id="GO:0016197">
    <property type="term" value="P:endosomal transport"/>
    <property type="evidence" value="ECO:0007669"/>
    <property type="project" value="TreeGrafter"/>
</dbReference>
<dbReference type="GO" id="GO:0030897">
    <property type="term" value="C:HOPS complex"/>
    <property type="evidence" value="ECO:0007669"/>
    <property type="project" value="TreeGrafter"/>
</dbReference>
<gene>
    <name evidence="5" type="ORF">KABA2_10S03520</name>
</gene>
<evidence type="ECO:0000313" key="6">
    <source>
        <dbReference type="Proteomes" id="UP000644660"/>
    </source>
</evidence>
<reference evidence="5 6" key="1">
    <citation type="submission" date="2020-05" db="EMBL/GenBank/DDBJ databases">
        <authorList>
            <person name="Casaregola S."/>
            <person name="Devillers H."/>
            <person name="Grondin C."/>
        </authorList>
    </citation>
    <scope>NUCLEOTIDE SEQUENCE [LARGE SCALE GENOMIC DNA]</scope>
    <source>
        <strain evidence="5 6">CLIB 1767</strain>
    </source>
</reference>
<dbReference type="Gene3D" id="1.10.150.780">
    <property type="entry name" value="Vps16, C-terminal region"/>
    <property type="match status" value="1"/>
</dbReference>
<evidence type="ECO:0000256" key="1">
    <source>
        <dbReference type="ARBA" id="ARBA00009250"/>
    </source>
</evidence>
<keyword evidence="6" id="KW-1185">Reference proteome</keyword>
<evidence type="ECO:0000313" key="5">
    <source>
        <dbReference type="EMBL" id="CAB4256626.1"/>
    </source>
</evidence>